<gene>
    <name evidence="2" type="ORF">TAF16_0218</name>
</gene>
<accession>A0A178TLS7</accession>
<dbReference type="Proteomes" id="UP000078336">
    <property type="component" value="Unassembled WGS sequence"/>
</dbReference>
<name>A0A178TLS7_9BACL</name>
<protein>
    <recommendedName>
        <fullName evidence="1">DUF5659 domain-containing protein</fullName>
    </recommendedName>
</protein>
<comment type="caution">
    <text evidence="2">The sequence shown here is derived from an EMBL/GenBank/DDBJ whole genome shotgun (WGS) entry which is preliminary data.</text>
</comment>
<proteinExistence type="predicted"/>
<dbReference type="RefSeq" id="WP_196762568.1">
    <property type="nucleotide sequence ID" value="NZ_LUCQ01000018.1"/>
</dbReference>
<sequence length="55" mass="6607">MNKKYILIFKPKLARNLLRNGFNIVDIKADKNNPDRTIFVFEKTRELLEMMHKLS</sequence>
<dbReference type="EMBL" id="LUCQ01000018">
    <property type="protein sequence ID" value="OAO82598.1"/>
    <property type="molecule type" value="Genomic_DNA"/>
</dbReference>
<evidence type="ECO:0000313" key="2">
    <source>
        <dbReference type="EMBL" id="OAO82598.1"/>
    </source>
</evidence>
<dbReference type="Pfam" id="PF18903">
    <property type="entry name" value="DUF5659"/>
    <property type="match status" value="1"/>
</dbReference>
<dbReference type="AlphaFoldDB" id="A0A178TLS7"/>
<keyword evidence="3" id="KW-1185">Reference proteome</keyword>
<feature type="domain" description="DUF5659" evidence="1">
    <location>
        <begin position="3"/>
        <end position="52"/>
    </location>
</feature>
<dbReference type="InterPro" id="IPR043718">
    <property type="entry name" value="DUF5659"/>
</dbReference>
<organism evidence="2 3">
    <name type="scientific">Anoxybacillus flavithermus</name>
    <dbReference type="NCBI Taxonomy" id="33934"/>
    <lineage>
        <taxon>Bacteria</taxon>
        <taxon>Bacillati</taxon>
        <taxon>Bacillota</taxon>
        <taxon>Bacilli</taxon>
        <taxon>Bacillales</taxon>
        <taxon>Anoxybacillaceae</taxon>
        <taxon>Anoxybacillus</taxon>
    </lineage>
</organism>
<reference evidence="2 3" key="1">
    <citation type="submission" date="2016-03" db="EMBL/GenBank/DDBJ databases">
        <title>Spore heat resistance.</title>
        <authorList>
            <person name="Boekhorst J."/>
            <person name="Berendsen E.M."/>
            <person name="Wells-Bennik M.H."/>
            <person name="Kuipers O.P."/>
        </authorList>
    </citation>
    <scope>NUCLEOTIDE SEQUENCE [LARGE SCALE GENOMIC DNA]</scope>
    <source>
        <strain evidence="2 3">AF16</strain>
    </source>
</reference>
<dbReference type="PATRIC" id="fig|33934.7.peg.1694"/>
<evidence type="ECO:0000259" key="1">
    <source>
        <dbReference type="Pfam" id="PF18903"/>
    </source>
</evidence>
<evidence type="ECO:0000313" key="3">
    <source>
        <dbReference type="Proteomes" id="UP000078336"/>
    </source>
</evidence>